<dbReference type="PROSITE" id="PS00409">
    <property type="entry name" value="PROKAR_NTER_METHYL"/>
    <property type="match status" value="1"/>
</dbReference>
<dbReference type="PANTHER" id="PTHR30093:SF46">
    <property type="entry name" value="MSHA MINOR PILIN PROTEIN MSHB"/>
    <property type="match status" value="1"/>
</dbReference>
<accession>A0A1M2UT89</accession>
<keyword evidence="1" id="KW-0812">Transmembrane</keyword>
<evidence type="ECO:0000313" key="2">
    <source>
        <dbReference type="EMBL" id="OJS98549.1"/>
    </source>
</evidence>
<dbReference type="SUPFAM" id="SSF54523">
    <property type="entry name" value="Pili subunits"/>
    <property type="match status" value="1"/>
</dbReference>
<dbReference type="Proteomes" id="UP000183986">
    <property type="component" value="Unassembled WGS sequence"/>
</dbReference>
<gene>
    <name evidence="2" type="ORF">BEE62_16110</name>
</gene>
<name>A0A1M2UT89_MARNT</name>
<dbReference type="RefSeq" id="WP_072678387.1">
    <property type="nucleotide sequence ID" value="NZ_MPKY01000003.1"/>
</dbReference>
<comment type="caution">
    <text evidence="2">The sequence shown here is derived from an EMBL/GenBank/DDBJ whole genome shotgun (WGS) entry which is preliminary data.</text>
</comment>
<dbReference type="PANTHER" id="PTHR30093">
    <property type="entry name" value="GENERAL SECRETION PATHWAY PROTEIN G"/>
    <property type="match status" value="1"/>
</dbReference>
<dbReference type="AlphaFoldDB" id="A0A1M2UT89"/>
<reference evidence="2" key="1">
    <citation type="submission" date="2016-11" db="EMBL/GenBank/DDBJ databases">
        <title>Draft Genome Sequence of Marinobacter hydrocarbonoclasticus strain STW2, a polyaromatic aromatic hydrocarbon degrading and denitrifying bacterium from rhizosphere of Seagrass Enhalus acodoides.</title>
        <authorList>
            <person name="Ling J."/>
            <person name="Dong J."/>
        </authorList>
    </citation>
    <scope>NUCLEOTIDE SEQUENCE [LARGE SCALE GENOMIC DNA]</scope>
    <source>
        <strain evidence="2">STW2</strain>
    </source>
</reference>
<proteinExistence type="predicted"/>
<dbReference type="InterPro" id="IPR045584">
    <property type="entry name" value="Pilin-like"/>
</dbReference>
<protein>
    <submittedName>
        <fullName evidence="2">Pilin</fullName>
    </submittedName>
</protein>
<feature type="transmembrane region" description="Helical" evidence="1">
    <location>
        <begin position="12"/>
        <end position="33"/>
    </location>
</feature>
<keyword evidence="3" id="KW-1185">Reference proteome</keyword>
<keyword evidence="1" id="KW-0472">Membrane</keyword>
<dbReference type="NCBIfam" id="TIGR02532">
    <property type="entry name" value="IV_pilin_GFxxxE"/>
    <property type="match status" value="1"/>
</dbReference>
<dbReference type="OrthoDB" id="6118991at2"/>
<dbReference type="EMBL" id="MPKY01000003">
    <property type="protein sequence ID" value="OJS98549.1"/>
    <property type="molecule type" value="Genomic_DNA"/>
</dbReference>
<sequence>MMKYNSKQKQKGFTLIELVVVIAILAILAAFALPRFAQLSEQAHQASIKGTSGALSAGVALVKAQWTVNGLTTAVTAVEGFGNDDVAATDDGWPDPAASGGCAALWNRLLQSNAPRVAAAGAADNTTEYQATAPSAGVCNYEYLPDGQESFIEYNSNTGEVFTDIN</sequence>
<evidence type="ECO:0000256" key="1">
    <source>
        <dbReference type="SAM" id="Phobius"/>
    </source>
</evidence>
<evidence type="ECO:0000313" key="3">
    <source>
        <dbReference type="Proteomes" id="UP000183986"/>
    </source>
</evidence>
<dbReference type="Gene3D" id="3.30.700.10">
    <property type="entry name" value="Glycoprotein, Type 4 Pilin"/>
    <property type="match status" value="1"/>
</dbReference>
<keyword evidence="1" id="KW-1133">Transmembrane helix</keyword>
<organism evidence="2 3">
    <name type="scientific">Marinobacter nauticus</name>
    <name type="common">Marinobacter hydrocarbonoclasticus</name>
    <name type="synonym">Marinobacter aquaeolei</name>
    <dbReference type="NCBI Taxonomy" id="2743"/>
    <lineage>
        <taxon>Bacteria</taxon>
        <taxon>Pseudomonadati</taxon>
        <taxon>Pseudomonadota</taxon>
        <taxon>Gammaproteobacteria</taxon>
        <taxon>Pseudomonadales</taxon>
        <taxon>Marinobacteraceae</taxon>
        <taxon>Marinobacter</taxon>
    </lineage>
</organism>
<dbReference type="Pfam" id="PF07963">
    <property type="entry name" value="N_methyl"/>
    <property type="match status" value="1"/>
</dbReference>
<dbReference type="InterPro" id="IPR012902">
    <property type="entry name" value="N_methyl_site"/>
</dbReference>